<sequence length="270" mass="31326">MKLNKDNYFSLEANRHYMSVSQFKDFAPPFGGCEARAMAKLRGEYEEPEKTAFLEGKYVHAWNEGTLPEFKAENPDLYSSQGKTAGQLKSNFKHCNTMIEVLESDPLVMKALAGEKEVIMTGELFGIPWKVMLDSYQPEVGLFADLKALKEIDGKWWNKEAQVYENFLEHYGYIVQMAVYAEVERLKSGREQWLIPHMVVVTKQDPPDHEVMYFDFDDIERALNIIRNHIERVKEVKAGLAESVRCEKCEYCRLTKKITRIKHSSEFALY</sequence>
<feature type="domain" description="Putative exodeoxyribonuclease 8 PDDEXK-like" evidence="1">
    <location>
        <begin position="19"/>
        <end position="255"/>
    </location>
</feature>
<name>A0ABU9DW71_9BACL</name>
<protein>
    <submittedName>
        <fullName evidence="2">PD-(D/E)XK nuclease-like domain-containing protein</fullName>
    </submittedName>
</protein>
<dbReference type="EMBL" id="JBBPCC010000046">
    <property type="protein sequence ID" value="MEK8133131.1"/>
    <property type="molecule type" value="Genomic_DNA"/>
</dbReference>
<dbReference type="RefSeq" id="WP_341420261.1">
    <property type="nucleotide sequence ID" value="NZ_JBBPCC010000046.1"/>
</dbReference>
<proteinExistence type="predicted"/>
<evidence type="ECO:0000313" key="2">
    <source>
        <dbReference type="EMBL" id="MEK8133131.1"/>
    </source>
</evidence>
<dbReference type="Proteomes" id="UP001469365">
    <property type="component" value="Unassembled WGS sequence"/>
</dbReference>
<reference evidence="2 3" key="1">
    <citation type="submission" date="2024-04" db="EMBL/GenBank/DDBJ databases">
        <title>draft genome sequnece of Paenibacillus filicis.</title>
        <authorList>
            <person name="Kim D.-U."/>
        </authorList>
    </citation>
    <scope>NUCLEOTIDE SEQUENCE [LARGE SCALE GENOMIC DNA]</scope>
    <source>
        <strain evidence="2 3">KACC14197</strain>
    </source>
</reference>
<accession>A0ABU9DW71</accession>
<dbReference type="InterPro" id="IPR011604">
    <property type="entry name" value="PDDEXK-like_dom_sf"/>
</dbReference>
<gene>
    <name evidence="2" type="ORF">WMW72_35235</name>
</gene>
<keyword evidence="3" id="KW-1185">Reference proteome</keyword>
<organism evidence="2 3">
    <name type="scientific">Paenibacillus filicis</name>
    <dbReference type="NCBI Taxonomy" id="669464"/>
    <lineage>
        <taxon>Bacteria</taxon>
        <taxon>Bacillati</taxon>
        <taxon>Bacillota</taxon>
        <taxon>Bacilli</taxon>
        <taxon>Bacillales</taxon>
        <taxon>Paenibacillaceae</taxon>
        <taxon>Paenibacillus</taxon>
    </lineage>
</organism>
<evidence type="ECO:0000313" key="3">
    <source>
        <dbReference type="Proteomes" id="UP001469365"/>
    </source>
</evidence>
<evidence type="ECO:0000259" key="1">
    <source>
        <dbReference type="Pfam" id="PF12684"/>
    </source>
</evidence>
<dbReference type="InterPro" id="IPR024432">
    <property type="entry name" value="Put_RecE_PDDEXK-like_dom"/>
</dbReference>
<dbReference type="Pfam" id="PF12684">
    <property type="entry name" value="DUF3799"/>
    <property type="match status" value="1"/>
</dbReference>
<dbReference type="Gene3D" id="3.90.320.10">
    <property type="match status" value="1"/>
</dbReference>
<comment type="caution">
    <text evidence="2">The sequence shown here is derived from an EMBL/GenBank/DDBJ whole genome shotgun (WGS) entry which is preliminary data.</text>
</comment>